<evidence type="ECO:0000256" key="6">
    <source>
        <dbReference type="ARBA" id="ARBA00023180"/>
    </source>
</evidence>
<proteinExistence type="inferred from homology"/>
<protein>
    <submittedName>
        <fullName evidence="9">Prominin-1</fullName>
    </submittedName>
</protein>
<dbReference type="Pfam" id="PF05478">
    <property type="entry name" value="Prominin"/>
    <property type="match status" value="1"/>
</dbReference>
<feature type="compositionally biased region" description="Basic and acidic residues" evidence="7">
    <location>
        <begin position="883"/>
        <end position="908"/>
    </location>
</feature>
<keyword evidence="6" id="KW-0325">Glycoprotein</keyword>
<organism evidence="9">
    <name type="scientific">Anoplophora glabripennis</name>
    <name type="common">Asian longhorn beetle</name>
    <name type="synonym">Anoplophora nobilis</name>
    <dbReference type="NCBI Taxonomy" id="217634"/>
    <lineage>
        <taxon>Eukaryota</taxon>
        <taxon>Metazoa</taxon>
        <taxon>Ecdysozoa</taxon>
        <taxon>Arthropoda</taxon>
        <taxon>Hexapoda</taxon>
        <taxon>Insecta</taxon>
        <taxon>Pterygota</taxon>
        <taxon>Neoptera</taxon>
        <taxon>Endopterygota</taxon>
        <taxon>Coleoptera</taxon>
        <taxon>Polyphaga</taxon>
        <taxon>Cucujiformia</taxon>
        <taxon>Chrysomeloidea</taxon>
        <taxon>Cerambycidae</taxon>
        <taxon>Lamiinae</taxon>
        <taxon>Lamiini</taxon>
        <taxon>Anoplophora</taxon>
    </lineage>
</organism>
<feature type="transmembrane region" description="Helical" evidence="8">
    <location>
        <begin position="507"/>
        <end position="531"/>
    </location>
</feature>
<feature type="transmembrane region" description="Helical" evidence="8">
    <location>
        <begin position="191"/>
        <end position="214"/>
    </location>
</feature>
<feature type="region of interest" description="Disordered" evidence="7">
    <location>
        <begin position="856"/>
        <end position="938"/>
    </location>
</feature>
<evidence type="ECO:0000256" key="2">
    <source>
        <dbReference type="ARBA" id="ARBA00006058"/>
    </source>
</evidence>
<evidence type="ECO:0000256" key="1">
    <source>
        <dbReference type="ARBA" id="ARBA00004141"/>
    </source>
</evidence>
<dbReference type="GO" id="GO:0016020">
    <property type="term" value="C:membrane"/>
    <property type="evidence" value="ECO:0007669"/>
    <property type="project" value="UniProtKB-SubCell"/>
</dbReference>
<comment type="subcellular location">
    <subcellularLocation>
        <location evidence="1">Membrane</location>
        <topology evidence="1">Multi-pass membrane protein</topology>
    </subcellularLocation>
</comment>
<accession>V5G350</accession>
<sequence>MVAMRTPQRARGVSDALTTKNGRLRSNLACLAATCAILLATVAVSDCGFANSIDRITKNLDVALQDLMDDLPKYSNFTESREYVSAATFNPVGMAGLYNITGKFMDLVLEPDFLMDGLVTVKNGNINFQTDAQISEILKYYWGVLLVVAILVFLAILIPTCGLFFCCCRCCGNCGARSQPCDKKRDLCKKILQGTLLIILGTALLFCVVCAFSSNQQLQDGVDGLPKHLQNARLDTDTYLDSTKDQARHLLVTNYQEFSEVFSNTMNKSSEYVMDQLKIWSNATAMMDLYAFVRNMPVIQKSLETLKTDTNTLRASASQLNDAMRKVKRDLLITLEKCNIVECKNIKSNISQLQTNIDFNRLPDVSPTINRINELNLTQIESAAKEGHEKLRNIEQQISERLDDTLSSAKEKVNEAGVTIKNNLDNITSVISDVQDQIGGSIDPVIRDLNNYIRDYGQYRYYGGLAISCILLLVTICIALGLICGICGKRPDRYNDNCCNKGAGSQFLICAVMLMFIFGLVLAAVTLLMFGTGLSSDRVVCYPLRNPGDSKIMNLLDEYLTQVSSLKDFSIKTSLMNCYQNESIYNVLNLRSQFDVDTISNKFDISNFLDQMYSHLNGILDEDFEILSPENLRTLEDLKDFDPSINFDQFQDELKQNFTNLSLNEISKKLEELVVNIQDQGDLDDVKTEVQLSILHINTYDEKLLQPMKELANKVIDISKQLDTDLKMNSSSFSEAIDKLLNEIQEAQTVLRKEGADILQKVAKEFGNMVLNQVDSFLDRVTYVIKEEFGQCGPMNAAINATLTAACDKIILPWNGFWLSLLLSLVLFIPTIIVSVKLASLYQKYKQFGGQYVETRGGKRGKKKGKKSKYYEDRPQNMGGEVVSREHATGSHPPDTRYSDMAPKHWEEFPNGGPPQYQRAPTEYERPPPYYYPGTGDQ</sequence>
<evidence type="ECO:0000256" key="8">
    <source>
        <dbReference type="SAM" id="Phobius"/>
    </source>
</evidence>
<gene>
    <name evidence="9" type="primary">PROM1</name>
</gene>
<name>V5G350_ANOGL</name>
<evidence type="ECO:0000256" key="3">
    <source>
        <dbReference type="ARBA" id="ARBA00022692"/>
    </source>
</evidence>
<evidence type="ECO:0000256" key="5">
    <source>
        <dbReference type="ARBA" id="ARBA00023136"/>
    </source>
</evidence>
<evidence type="ECO:0000256" key="7">
    <source>
        <dbReference type="SAM" id="MobiDB-lite"/>
    </source>
</evidence>
<dbReference type="AlphaFoldDB" id="V5G350"/>
<feature type="transmembrane region" description="Helical" evidence="8">
    <location>
        <begin position="140"/>
        <end position="170"/>
    </location>
</feature>
<dbReference type="PANTHER" id="PTHR22730">
    <property type="entry name" value="PROMININ PROM PROTEIN"/>
    <property type="match status" value="1"/>
</dbReference>
<comment type="similarity">
    <text evidence="2">Belongs to the prominin family.</text>
</comment>
<feature type="compositionally biased region" description="Basic residues" evidence="7">
    <location>
        <begin position="858"/>
        <end position="868"/>
    </location>
</feature>
<dbReference type="Gene3D" id="1.20.120.20">
    <property type="entry name" value="Apolipoprotein"/>
    <property type="match status" value="1"/>
</dbReference>
<keyword evidence="4 8" id="KW-1133">Transmembrane helix</keyword>
<dbReference type="EMBL" id="GALX01004046">
    <property type="protein sequence ID" value="JAB64420.1"/>
    <property type="molecule type" value="Transcribed_RNA"/>
</dbReference>
<feature type="transmembrane region" description="Helical" evidence="8">
    <location>
        <begin position="817"/>
        <end position="836"/>
    </location>
</feature>
<reference evidence="9" key="1">
    <citation type="submission" date="2013-07" db="EMBL/GenBank/DDBJ databases">
        <title>Midgut Transcriptome Profiling of Anoplphora glabripennis, a Lignocellulose Degrading, Wood-Boring Cerambycid.</title>
        <authorList>
            <person name="Scully E.D."/>
            <person name="Hoover K."/>
            <person name="Carlson J.E."/>
            <person name="Tien M."/>
            <person name="Geib S.M."/>
        </authorList>
    </citation>
    <scope>NUCLEOTIDE SEQUENCE</scope>
</reference>
<evidence type="ECO:0000313" key="9">
    <source>
        <dbReference type="EMBL" id="JAB64420.1"/>
    </source>
</evidence>
<keyword evidence="5 8" id="KW-0472">Membrane</keyword>
<evidence type="ECO:0000256" key="4">
    <source>
        <dbReference type="ARBA" id="ARBA00022989"/>
    </source>
</evidence>
<dbReference type="PANTHER" id="PTHR22730:SF1">
    <property type="entry name" value="PROMININ-LIKE PROTEIN"/>
    <property type="match status" value="1"/>
</dbReference>
<keyword evidence="3 8" id="KW-0812">Transmembrane</keyword>
<feature type="transmembrane region" description="Helical" evidence="8">
    <location>
        <begin position="461"/>
        <end position="486"/>
    </location>
</feature>
<dbReference type="InterPro" id="IPR008795">
    <property type="entry name" value="Prominin"/>
</dbReference>